<name>A0A5B1LQF6_9ACTN</name>
<evidence type="ECO:0000256" key="1">
    <source>
        <dbReference type="SAM" id="MobiDB-lite"/>
    </source>
</evidence>
<keyword evidence="4" id="KW-1185">Reference proteome</keyword>
<dbReference type="InterPro" id="IPR003399">
    <property type="entry name" value="Mce/MlaD"/>
</dbReference>
<evidence type="ECO:0000259" key="2">
    <source>
        <dbReference type="Pfam" id="PF02470"/>
    </source>
</evidence>
<dbReference type="NCBIfam" id="TIGR00996">
    <property type="entry name" value="Mtu_fam_mce"/>
    <property type="match status" value="1"/>
</dbReference>
<dbReference type="PANTHER" id="PTHR33371:SF15">
    <property type="entry name" value="LIPOPROTEIN LPRN"/>
    <property type="match status" value="1"/>
</dbReference>
<evidence type="ECO:0000313" key="4">
    <source>
        <dbReference type="Proteomes" id="UP000325003"/>
    </source>
</evidence>
<proteinExistence type="predicted"/>
<dbReference type="RefSeq" id="WP_149727380.1">
    <property type="nucleotide sequence ID" value="NZ_VUJV01000001.1"/>
</dbReference>
<reference evidence="3 4" key="2">
    <citation type="submission" date="2019-09" db="EMBL/GenBank/DDBJ databases">
        <authorList>
            <person name="Jin C."/>
        </authorList>
    </citation>
    <scope>NUCLEOTIDE SEQUENCE [LARGE SCALE GENOMIC DNA]</scope>
    <source>
        <strain evidence="3 4">BN130099</strain>
    </source>
</reference>
<reference evidence="3 4" key="1">
    <citation type="submission" date="2019-09" db="EMBL/GenBank/DDBJ databases">
        <title>Nocardioides panacisoli sp. nov., isolated from the soil of a ginseng field.</title>
        <authorList>
            <person name="Cho C."/>
        </authorList>
    </citation>
    <scope>NUCLEOTIDE SEQUENCE [LARGE SCALE GENOMIC DNA]</scope>
    <source>
        <strain evidence="3 4">BN130099</strain>
    </source>
</reference>
<dbReference type="Pfam" id="PF02470">
    <property type="entry name" value="MlaD"/>
    <property type="match status" value="1"/>
</dbReference>
<dbReference type="EMBL" id="VUJV01000001">
    <property type="protein sequence ID" value="KAA1421919.1"/>
    <property type="molecule type" value="Genomic_DNA"/>
</dbReference>
<dbReference type="InterPro" id="IPR005693">
    <property type="entry name" value="Mce"/>
</dbReference>
<feature type="region of interest" description="Disordered" evidence="1">
    <location>
        <begin position="332"/>
        <end position="355"/>
    </location>
</feature>
<evidence type="ECO:0000313" key="3">
    <source>
        <dbReference type="EMBL" id="KAA1421919.1"/>
    </source>
</evidence>
<protein>
    <submittedName>
        <fullName evidence="3">MCE family protein</fullName>
    </submittedName>
</protein>
<dbReference type="PANTHER" id="PTHR33371">
    <property type="entry name" value="INTERMEMBRANE PHOSPHOLIPID TRANSPORT SYSTEM BINDING PROTEIN MLAD-RELATED"/>
    <property type="match status" value="1"/>
</dbReference>
<comment type="caution">
    <text evidence="3">The sequence shown here is derived from an EMBL/GenBank/DDBJ whole genome shotgun (WGS) entry which is preliminary data.</text>
</comment>
<accession>A0A5B1LQF6</accession>
<dbReference type="Proteomes" id="UP000325003">
    <property type="component" value="Unassembled WGS sequence"/>
</dbReference>
<organism evidence="3 4">
    <name type="scientific">Nocardioides humilatus</name>
    <dbReference type="NCBI Taxonomy" id="2607660"/>
    <lineage>
        <taxon>Bacteria</taxon>
        <taxon>Bacillati</taxon>
        <taxon>Actinomycetota</taxon>
        <taxon>Actinomycetes</taxon>
        <taxon>Propionibacteriales</taxon>
        <taxon>Nocardioidaceae</taxon>
        <taxon>Nocardioides</taxon>
    </lineage>
</organism>
<dbReference type="InterPro" id="IPR052336">
    <property type="entry name" value="MlaD_Phospholipid_Transporter"/>
</dbReference>
<feature type="domain" description="Mce/MlaD" evidence="2">
    <location>
        <begin position="38"/>
        <end position="114"/>
    </location>
</feature>
<dbReference type="AlphaFoldDB" id="A0A5B1LQF6"/>
<feature type="region of interest" description="Disordered" evidence="1">
    <location>
        <begin position="374"/>
        <end position="408"/>
    </location>
</feature>
<dbReference type="PROSITE" id="PS51257">
    <property type="entry name" value="PROKAR_LIPOPROTEIN"/>
    <property type="match status" value="1"/>
</dbReference>
<feature type="compositionally biased region" description="Low complexity" evidence="1">
    <location>
        <begin position="346"/>
        <end position="355"/>
    </location>
</feature>
<gene>
    <name evidence="3" type="ORF">F0U44_06535</name>
</gene>
<sequence length="408" mass="42522">MKRLVGTTLALTALVAAGGCDYRGASSLPLPGGAGGGGYTVTAVFDDVTNLVPKETCRVGSVVVGSVESIEMRDDLKVEVVCRIDPEVELAANAVATLRETSLLGERFVALDPPAGEKPTGTLEHGAMLDEADSHVVPNVEVVLGALSAVLNGGGLGNIDTISQELTTALSGSDLGGTTRRFATLVGTLSDHRSEIVAALDAIDRLSAVLGDQRDVIASALDSIPDGLAALDRQRPRLVRTLDALGDLSDVALPLIRDTKAATVRDLELLAPVLEDLAASKHRLAKALEYIVTFPFPSYTKYVTKGDYAGMFATFTLDLDSLNHLLGTQAPQLPELPVQGDDPTTSDDPSLIPGLPDLSDLSLDELLDLLPDLQLPLGGGKHGPEEVDGSSSNDLPETLADLLTGGAR</sequence>
<dbReference type="GO" id="GO:0005576">
    <property type="term" value="C:extracellular region"/>
    <property type="evidence" value="ECO:0007669"/>
    <property type="project" value="TreeGrafter"/>
</dbReference>